<comment type="caution">
    <text evidence="2">The sequence shown here is derived from an EMBL/GenBank/DDBJ whole genome shotgun (WGS) entry which is preliminary data.</text>
</comment>
<dbReference type="AlphaFoldDB" id="A0A7I9VFH8"/>
<reference evidence="3" key="1">
    <citation type="submission" date="2019-06" db="EMBL/GenBank/DDBJ databases">
        <title>Gordonia isolated from sludge of a wastewater treatment plant.</title>
        <authorList>
            <person name="Tamura T."/>
            <person name="Aoyama K."/>
            <person name="Kang Y."/>
            <person name="Saito S."/>
            <person name="Akiyama N."/>
            <person name="Yazawa K."/>
            <person name="Gonoi T."/>
            <person name="Mikami Y."/>
        </authorList>
    </citation>
    <scope>NUCLEOTIDE SEQUENCE [LARGE SCALE GENOMIC DNA]</scope>
    <source>
        <strain evidence="3">NBRC 107696</strain>
    </source>
</reference>
<keyword evidence="3" id="KW-1185">Reference proteome</keyword>
<gene>
    <name evidence="2" type="ORF">nbrc107696_43190</name>
</gene>
<protein>
    <recommendedName>
        <fullName evidence="4">Secreted protein</fullName>
    </recommendedName>
</protein>
<evidence type="ECO:0008006" key="4">
    <source>
        <dbReference type="Google" id="ProtNLM"/>
    </source>
</evidence>
<feature type="region of interest" description="Disordered" evidence="1">
    <location>
        <begin position="251"/>
        <end position="274"/>
    </location>
</feature>
<accession>A0A7I9VFH8</accession>
<sequence length="274" mass="29158">MTVDNTHAGHSTAPSGVLIADDGLRLDLPTTILDAGAHTVDFRIVDAGGSPITDYVERHDKELHLIAVRRDLAGFQHVHPTRDERGVWHADLDLTAGVWRILADFAPASGRGLTLGADLFVAGDFTPEPLPSASSTATVDGYTVTLDGALVPDRGRTLTFRVEHDGAPVTDLEPYLAAYGHLVALRTGDLAYLHVHPDGAPGDGVTAAGPTISFHATAPTAGDYRLFLDFAHAGAVRTAEFTLHATSVGHQDVGHGLEHPGHEHHSHEHRGHHH</sequence>
<evidence type="ECO:0000313" key="2">
    <source>
        <dbReference type="EMBL" id="GEE03873.1"/>
    </source>
</evidence>
<name>A0A7I9VFH8_9ACTN</name>
<dbReference type="EMBL" id="BJOV01000005">
    <property type="protein sequence ID" value="GEE03873.1"/>
    <property type="molecule type" value="Genomic_DNA"/>
</dbReference>
<organism evidence="2 3">
    <name type="scientific">Gordonia spumicola</name>
    <dbReference type="NCBI Taxonomy" id="589161"/>
    <lineage>
        <taxon>Bacteria</taxon>
        <taxon>Bacillati</taxon>
        <taxon>Actinomycetota</taxon>
        <taxon>Actinomycetes</taxon>
        <taxon>Mycobacteriales</taxon>
        <taxon>Gordoniaceae</taxon>
        <taxon>Gordonia</taxon>
    </lineage>
</organism>
<feature type="compositionally biased region" description="Basic and acidic residues" evidence="1">
    <location>
        <begin position="252"/>
        <end position="266"/>
    </location>
</feature>
<proteinExistence type="predicted"/>
<dbReference type="Proteomes" id="UP000444960">
    <property type="component" value="Unassembled WGS sequence"/>
</dbReference>
<evidence type="ECO:0000313" key="3">
    <source>
        <dbReference type="Proteomes" id="UP000444960"/>
    </source>
</evidence>
<evidence type="ECO:0000256" key="1">
    <source>
        <dbReference type="SAM" id="MobiDB-lite"/>
    </source>
</evidence>
<dbReference type="RefSeq" id="WP_228461704.1">
    <property type="nucleotide sequence ID" value="NZ_BJOV01000005.1"/>
</dbReference>